<dbReference type="GO" id="GO:0005634">
    <property type="term" value="C:nucleus"/>
    <property type="evidence" value="ECO:0007669"/>
    <property type="project" value="UniProtKB-SubCell"/>
</dbReference>
<dbReference type="PROSITE" id="PS51031">
    <property type="entry name" value="BESS"/>
    <property type="match status" value="1"/>
</dbReference>
<feature type="region of interest" description="Disordered" evidence="2">
    <location>
        <begin position="63"/>
        <end position="95"/>
    </location>
</feature>
<evidence type="ECO:0000313" key="4">
    <source>
        <dbReference type="EMBL" id="CAG5024128.1"/>
    </source>
</evidence>
<evidence type="ECO:0000313" key="5">
    <source>
        <dbReference type="Proteomes" id="UP000691718"/>
    </source>
</evidence>
<evidence type="ECO:0000259" key="3">
    <source>
        <dbReference type="PROSITE" id="PS51031"/>
    </source>
</evidence>
<feature type="domain" description="BESS" evidence="3">
    <location>
        <begin position="121"/>
        <end position="160"/>
    </location>
</feature>
<dbReference type="OrthoDB" id="8118596at2759"/>
<evidence type="ECO:0000256" key="2">
    <source>
        <dbReference type="SAM" id="MobiDB-lite"/>
    </source>
</evidence>
<dbReference type="Proteomes" id="UP000691718">
    <property type="component" value="Unassembled WGS sequence"/>
</dbReference>
<dbReference type="PANTHER" id="PTHR12243">
    <property type="entry name" value="MADF DOMAIN TRANSCRIPTION FACTOR"/>
    <property type="match status" value="1"/>
</dbReference>
<accession>A0A8S3XHU1</accession>
<evidence type="ECO:0000256" key="1">
    <source>
        <dbReference type="PROSITE-ProRule" id="PRU00371"/>
    </source>
</evidence>
<dbReference type="GO" id="GO:0005667">
    <property type="term" value="C:transcription regulator complex"/>
    <property type="evidence" value="ECO:0007669"/>
    <property type="project" value="TreeGrafter"/>
</dbReference>
<proteinExistence type="predicted"/>
<protein>
    <submittedName>
        <fullName evidence="4">(apollo) hypothetical protein</fullName>
    </submittedName>
</protein>
<reference evidence="4" key="1">
    <citation type="submission" date="2021-04" db="EMBL/GenBank/DDBJ databases">
        <authorList>
            <person name="Tunstrom K."/>
        </authorList>
    </citation>
    <scope>NUCLEOTIDE SEQUENCE</scope>
</reference>
<comment type="subcellular location">
    <subcellularLocation>
        <location evidence="1">Nucleus</location>
    </subcellularLocation>
</comment>
<dbReference type="InterPro" id="IPR004210">
    <property type="entry name" value="BESS_motif"/>
</dbReference>
<dbReference type="InterPro" id="IPR006578">
    <property type="entry name" value="MADF-dom"/>
</dbReference>
<dbReference type="AlphaFoldDB" id="A0A8S3XHU1"/>
<dbReference type="GO" id="GO:0003677">
    <property type="term" value="F:DNA binding"/>
    <property type="evidence" value="ECO:0007669"/>
    <property type="project" value="InterPro"/>
</dbReference>
<dbReference type="GO" id="GO:0006357">
    <property type="term" value="P:regulation of transcription by RNA polymerase II"/>
    <property type="evidence" value="ECO:0007669"/>
    <property type="project" value="TreeGrafter"/>
</dbReference>
<dbReference type="PANTHER" id="PTHR12243:SF69">
    <property type="entry name" value="SI:CH73-59F11.3"/>
    <property type="match status" value="1"/>
</dbReference>
<keyword evidence="5" id="KW-1185">Reference proteome</keyword>
<organism evidence="4 5">
    <name type="scientific">Parnassius apollo</name>
    <name type="common">Apollo butterfly</name>
    <name type="synonym">Papilio apollo</name>
    <dbReference type="NCBI Taxonomy" id="110799"/>
    <lineage>
        <taxon>Eukaryota</taxon>
        <taxon>Metazoa</taxon>
        <taxon>Ecdysozoa</taxon>
        <taxon>Arthropoda</taxon>
        <taxon>Hexapoda</taxon>
        <taxon>Insecta</taxon>
        <taxon>Pterygota</taxon>
        <taxon>Neoptera</taxon>
        <taxon>Endopterygota</taxon>
        <taxon>Lepidoptera</taxon>
        <taxon>Glossata</taxon>
        <taxon>Ditrysia</taxon>
        <taxon>Papilionoidea</taxon>
        <taxon>Papilionidae</taxon>
        <taxon>Parnassiinae</taxon>
        <taxon>Parnassini</taxon>
        <taxon>Parnassius</taxon>
        <taxon>Parnassius</taxon>
    </lineage>
</organism>
<dbReference type="InterPro" id="IPR039353">
    <property type="entry name" value="TF_Adf1"/>
</dbReference>
<feature type="compositionally biased region" description="Pro residues" evidence="2">
    <location>
        <begin position="176"/>
        <end position="192"/>
    </location>
</feature>
<sequence>MSTEEKTNACKEVQKRWLNLRNCFSRELRLQRETKSGQSARKRRTYLYFERLMFLLPTIDPRETASNISTESDDGDGTESLNTERMRPPRPLPNNNKAFEQSLLNMLERNFNVQQNETMLNDEDRNFALSLVPMLQRLSIYDKIDVKVQILNIFKEKCAPQHDLRKIRILNQQIIPPKPMTNPGRGPPPAISPGPSQTQNALPEDRMQPTPSPSTYDTNESVQSYYLNCFVDDYE</sequence>
<dbReference type="EMBL" id="CAJQZP010001158">
    <property type="protein sequence ID" value="CAG5024128.1"/>
    <property type="molecule type" value="Genomic_DNA"/>
</dbReference>
<name>A0A8S3XHU1_PARAO</name>
<comment type="caution">
    <text evidence="4">The sequence shown here is derived from an EMBL/GenBank/DDBJ whole genome shotgun (WGS) entry which is preliminary data.</text>
</comment>
<gene>
    <name evidence="4" type="ORF">PAPOLLO_LOCUS18083</name>
</gene>
<keyword evidence="1" id="KW-0539">Nucleus</keyword>
<dbReference type="Pfam" id="PF02944">
    <property type="entry name" value="BESS"/>
    <property type="match status" value="1"/>
</dbReference>
<feature type="region of interest" description="Disordered" evidence="2">
    <location>
        <begin position="175"/>
        <end position="219"/>
    </location>
</feature>
<dbReference type="Pfam" id="PF10545">
    <property type="entry name" value="MADF_DNA_bdg"/>
    <property type="match status" value="1"/>
</dbReference>